<gene>
    <name evidence="1" type="ORF">NA57DRAFT_35192</name>
</gene>
<dbReference type="Gene3D" id="3.90.640.10">
    <property type="entry name" value="Actin, Chain A, domain 4"/>
    <property type="match status" value="1"/>
</dbReference>
<dbReference type="OrthoDB" id="2394218at2759"/>
<protein>
    <recommendedName>
        <fullName evidence="3">Actin-like ATPase domain-containing protein</fullName>
    </recommendedName>
</protein>
<keyword evidence="2" id="KW-1185">Reference proteome</keyword>
<dbReference type="Proteomes" id="UP000799772">
    <property type="component" value="Unassembled WGS sequence"/>
</dbReference>
<proteinExistence type="predicted"/>
<name>A0A9P4IKU6_9PEZI</name>
<accession>A0A9P4IKU6</accession>
<sequence length="614" mass="69291">MEKPDLVVGIDFGMTCTGVAYANLTRGDTVKWIARWPHRGQANENKVPTIICYPKGSTQPSSWGFGSENQAEKDDENKDYWEWFKTYLDPNVLQDAQMRDLENAPRSQEEVDKWYEDYLRLLYQHIQLKLGSELPNNKPWEHAMVEFIFSLPTTWQPYPTVEKFRTIVERAGYGQHPTHSIDLGLTEPEAAAVHTSSDAPGIFQESEALLVCDAGGGTTDFSVLRIVGAHKGALTLQQLDVVVGKNIGSVHIDRQFEDHCHSRLHQVNEMYNLGIDPVEAAWSMMKTREFQSTKCDFGSPDTTPMFSIPVPGLNSSFNNPQFGVSRSAMTFTSNELQGMFDSQIQRLFAEIDKQLQSFEQKWPRDTISHLVLSGGLGNSAYVQKRLGDRYALGKSTFACARDIQIHVAPDPQLADPLNNKYYLDEAIAWFIKKGEPINVDVPIVHRFSRKMLPGDITMSSTTSIISTNLDKNLLPLQVNNDAEVLCELESNFAGIDDTKFKRKNRHWWSTGKKYSRMDYEIRTVLGPADLRFELWFDGQKLNRDQPIRVEWQPVSAPDPSSSDSAIYVNPVPTPPPFSFGNKSTDKLSGRFSLSNGIKNVRHSSFPSVQATELP</sequence>
<dbReference type="PANTHER" id="PTHR42749">
    <property type="entry name" value="CELL SHAPE-DETERMINING PROTEIN MREB"/>
    <property type="match status" value="1"/>
</dbReference>
<evidence type="ECO:0008006" key="3">
    <source>
        <dbReference type="Google" id="ProtNLM"/>
    </source>
</evidence>
<dbReference type="AlphaFoldDB" id="A0A9P4IKU6"/>
<dbReference type="EMBL" id="ML978123">
    <property type="protein sequence ID" value="KAF2101542.1"/>
    <property type="molecule type" value="Genomic_DNA"/>
</dbReference>
<evidence type="ECO:0000313" key="2">
    <source>
        <dbReference type="Proteomes" id="UP000799772"/>
    </source>
</evidence>
<dbReference type="Gene3D" id="3.30.420.40">
    <property type="match status" value="2"/>
</dbReference>
<dbReference type="CDD" id="cd10170">
    <property type="entry name" value="ASKHA_NBD_HSP70"/>
    <property type="match status" value="1"/>
</dbReference>
<evidence type="ECO:0000313" key="1">
    <source>
        <dbReference type="EMBL" id="KAF2101542.1"/>
    </source>
</evidence>
<organism evidence="1 2">
    <name type="scientific">Rhizodiscina lignyota</name>
    <dbReference type="NCBI Taxonomy" id="1504668"/>
    <lineage>
        <taxon>Eukaryota</taxon>
        <taxon>Fungi</taxon>
        <taxon>Dikarya</taxon>
        <taxon>Ascomycota</taxon>
        <taxon>Pezizomycotina</taxon>
        <taxon>Dothideomycetes</taxon>
        <taxon>Pleosporomycetidae</taxon>
        <taxon>Aulographales</taxon>
        <taxon>Rhizodiscinaceae</taxon>
        <taxon>Rhizodiscina</taxon>
    </lineage>
</organism>
<reference evidence="1" key="1">
    <citation type="journal article" date="2020" name="Stud. Mycol.">
        <title>101 Dothideomycetes genomes: a test case for predicting lifestyles and emergence of pathogens.</title>
        <authorList>
            <person name="Haridas S."/>
            <person name="Albert R."/>
            <person name="Binder M."/>
            <person name="Bloem J."/>
            <person name="Labutti K."/>
            <person name="Salamov A."/>
            <person name="Andreopoulos B."/>
            <person name="Baker S."/>
            <person name="Barry K."/>
            <person name="Bills G."/>
            <person name="Bluhm B."/>
            <person name="Cannon C."/>
            <person name="Castanera R."/>
            <person name="Culley D."/>
            <person name="Daum C."/>
            <person name="Ezra D."/>
            <person name="Gonzalez J."/>
            <person name="Henrissat B."/>
            <person name="Kuo A."/>
            <person name="Liang C."/>
            <person name="Lipzen A."/>
            <person name="Lutzoni F."/>
            <person name="Magnuson J."/>
            <person name="Mondo S."/>
            <person name="Nolan M."/>
            <person name="Ohm R."/>
            <person name="Pangilinan J."/>
            <person name="Park H.-J."/>
            <person name="Ramirez L."/>
            <person name="Alfaro M."/>
            <person name="Sun H."/>
            <person name="Tritt A."/>
            <person name="Yoshinaga Y."/>
            <person name="Zwiers L.-H."/>
            <person name="Turgeon B."/>
            <person name="Goodwin S."/>
            <person name="Spatafora J."/>
            <person name="Crous P."/>
            <person name="Grigoriev I."/>
        </authorList>
    </citation>
    <scope>NUCLEOTIDE SEQUENCE</scope>
    <source>
        <strain evidence="1">CBS 133067</strain>
    </source>
</reference>
<dbReference type="SUPFAM" id="SSF53067">
    <property type="entry name" value="Actin-like ATPase domain"/>
    <property type="match status" value="2"/>
</dbReference>
<dbReference type="InterPro" id="IPR043129">
    <property type="entry name" value="ATPase_NBD"/>
</dbReference>
<dbReference type="PANTHER" id="PTHR42749:SF1">
    <property type="entry name" value="CELL SHAPE-DETERMINING PROTEIN MREB"/>
    <property type="match status" value="1"/>
</dbReference>
<comment type="caution">
    <text evidence="1">The sequence shown here is derived from an EMBL/GenBank/DDBJ whole genome shotgun (WGS) entry which is preliminary data.</text>
</comment>